<evidence type="ECO:0000313" key="3">
    <source>
        <dbReference type="EMBL" id="AWI82127.1"/>
    </source>
</evidence>
<gene>
    <name evidence="3" type="primary">pabB</name>
    <name evidence="3" type="ORF">CEW87_18475</name>
</gene>
<evidence type="ECO:0000259" key="2">
    <source>
        <dbReference type="Pfam" id="PF00425"/>
    </source>
</evidence>
<dbReference type="PRINTS" id="PR00095">
    <property type="entry name" value="ANTSNTHASEI"/>
</dbReference>
<dbReference type="Pfam" id="PF01063">
    <property type="entry name" value="Aminotran_4"/>
    <property type="match status" value="1"/>
</dbReference>
<dbReference type="SUPFAM" id="SSF56322">
    <property type="entry name" value="ADC synthase"/>
    <property type="match status" value="1"/>
</dbReference>
<feature type="domain" description="Chorismate-utilising enzyme C-terminal" evidence="2">
    <location>
        <begin position="236"/>
        <end position="482"/>
    </location>
</feature>
<dbReference type="GO" id="GO:0046820">
    <property type="term" value="F:4-amino-4-deoxychorismate synthase activity"/>
    <property type="evidence" value="ECO:0007669"/>
    <property type="project" value="TreeGrafter"/>
</dbReference>
<dbReference type="SUPFAM" id="SSF56752">
    <property type="entry name" value="D-aminoacid aminotransferase-like PLP-dependent enzymes"/>
    <property type="match status" value="1"/>
</dbReference>
<organism evidence="3 4">
    <name type="scientific">Parazoarcus communis</name>
    <dbReference type="NCBI Taxonomy" id="41977"/>
    <lineage>
        <taxon>Bacteria</taxon>
        <taxon>Pseudomonadati</taxon>
        <taxon>Pseudomonadota</taxon>
        <taxon>Betaproteobacteria</taxon>
        <taxon>Rhodocyclales</taxon>
        <taxon>Zoogloeaceae</taxon>
        <taxon>Parazoarcus</taxon>
    </lineage>
</organism>
<dbReference type="PANTHER" id="PTHR11236">
    <property type="entry name" value="AMINOBENZOATE/ANTHRANILATE SYNTHASE"/>
    <property type="match status" value="1"/>
</dbReference>
<dbReference type="OrthoDB" id="9803598at2"/>
<proteinExistence type="predicted"/>
<dbReference type="Gene3D" id="3.60.120.10">
    <property type="entry name" value="Anthranilate synthase"/>
    <property type="match status" value="1"/>
</dbReference>
<dbReference type="Pfam" id="PF00425">
    <property type="entry name" value="Chorismate_bind"/>
    <property type="match status" value="1"/>
</dbReference>
<dbReference type="PANTHER" id="PTHR11236:SF50">
    <property type="entry name" value="AMINODEOXYCHORISMATE SYNTHASE COMPONENT 1"/>
    <property type="match status" value="1"/>
</dbReference>
<dbReference type="InterPro" id="IPR019999">
    <property type="entry name" value="Anth_synth_I-like"/>
</dbReference>
<dbReference type="InterPro" id="IPR001544">
    <property type="entry name" value="Aminotrans_IV"/>
</dbReference>
<dbReference type="Gene3D" id="3.30.470.10">
    <property type="match status" value="1"/>
</dbReference>
<protein>
    <submittedName>
        <fullName evidence="3">Aminodeoxychorismate synthase, component I</fullName>
    </submittedName>
</protein>
<dbReference type="NCBIfam" id="TIGR00553">
    <property type="entry name" value="pabB"/>
    <property type="match status" value="1"/>
</dbReference>
<dbReference type="InterPro" id="IPR036038">
    <property type="entry name" value="Aminotransferase-like"/>
</dbReference>
<dbReference type="InterPro" id="IPR043131">
    <property type="entry name" value="BCAT-like_N"/>
</dbReference>
<dbReference type="Gene3D" id="3.20.10.10">
    <property type="entry name" value="D-amino Acid Aminotransferase, subunit A, domain 2"/>
    <property type="match status" value="1"/>
</dbReference>
<name>A0A2U8H806_9RHOO</name>
<dbReference type="Proteomes" id="UP000244902">
    <property type="component" value="Chromosome"/>
</dbReference>
<evidence type="ECO:0000313" key="4">
    <source>
        <dbReference type="Proteomes" id="UP000244902"/>
    </source>
</evidence>
<dbReference type="InterPro" id="IPR043132">
    <property type="entry name" value="BCAT-like_C"/>
</dbReference>
<dbReference type="EMBL" id="CP022188">
    <property type="protein sequence ID" value="AWI82127.1"/>
    <property type="molecule type" value="Genomic_DNA"/>
</dbReference>
<dbReference type="InterPro" id="IPR005802">
    <property type="entry name" value="ADC_synth_comp_1"/>
</dbReference>
<sequence>MSDAADTRSGFRAIEEGPSPHTRHATAAARRNPVNGVLLAQHDRPFALEFHFHDALIPRLDHDPPALRAPDHCPALRGPPQRSTLPRERLVHCSAACAGPPVTTPLAPDETANPGWALFDDNLPDGEHLWLTDLQYTLCCRSPGEIESTFGKIEAARRQGQWVAVAAAYELGYALEPRLQALLPADDAPLLRAWVFAEGERLSQAESLVRIEEELSLLDEHLQNAGVAALERGIERADYLAAIGRIRELIHAGDCYQVNFTWPLTGTIYGSPLALYRRLMEAQPVGHGGYIADAGGAILSRSPELFVERSGKRLSCRPMKGTAPRSSDPNALASSTKDRAENVMIVDLIRNDLGRLAPAGGVKVESLCTIEPYPSVWQMTSSVHAEPVDADLITVFRALFPCGSVTGAPKIRAMEIIRELEREPRGLYCGALGWVAPDGDFSFNVPIRTLNVQPDGRFRLNLGSGVVADSDAESEWEECLLKGRFLTALGAPFGLIETLRCEVGAEPTFPLLEAHLSRLLRSSRHFGHTCDIGALRSALLAHGRTLTPGIHRVRLELSYAGRFVIASQVLDAPPDTPPEIVQWPERVDSADMLLRYKTTAREAYDHALHDVLGRGYFDAVFLNERNEVTEGARSTVFIDTGDGILHTPPLSAGVLDGVLRRQLLGDGRAIERTLSMDDLRSARAIYVGNALRGLQRVTLAAPA</sequence>
<accession>A0A2U8H806</accession>
<dbReference type="GO" id="GO:0009396">
    <property type="term" value="P:folic acid-containing compound biosynthetic process"/>
    <property type="evidence" value="ECO:0007669"/>
    <property type="project" value="InterPro"/>
</dbReference>
<reference evidence="3 4" key="1">
    <citation type="submission" date="2017-06" db="EMBL/GenBank/DDBJ databases">
        <title>Azoarcus sp. TSNA42 complete genome sequence.</title>
        <authorList>
            <person name="Woo J.-H."/>
            <person name="Kim H.-S."/>
        </authorList>
    </citation>
    <scope>NUCLEOTIDE SEQUENCE [LARGE SCALE GENOMIC DNA]</scope>
    <source>
        <strain evidence="3 4">TSNA42</strain>
    </source>
</reference>
<dbReference type="InterPro" id="IPR005801">
    <property type="entry name" value="ADC_synthase"/>
</dbReference>
<dbReference type="AlphaFoldDB" id="A0A2U8H806"/>
<evidence type="ECO:0000256" key="1">
    <source>
        <dbReference type="SAM" id="MobiDB-lite"/>
    </source>
</evidence>
<dbReference type="InterPro" id="IPR015890">
    <property type="entry name" value="Chorismate_C"/>
</dbReference>
<feature type="region of interest" description="Disordered" evidence="1">
    <location>
        <begin position="1"/>
        <end position="29"/>
    </location>
</feature>
<dbReference type="GO" id="GO:0000162">
    <property type="term" value="P:L-tryptophan biosynthetic process"/>
    <property type="evidence" value="ECO:0007669"/>
    <property type="project" value="TreeGrafter"/>
</dbReference>